<evidence type="ECO:0000259" key="6">
    <source>
        <dbReference type="PROSITE" id="PS50949"/>
    </source>
</evidence>
<evidence type="ECO:0000256" key="3">
    <source>
        <dbReference type="ARBA" id="ARBA00023015"/>
    </source>
</evidence>
<dbReference type="SUPFAM" id="SSF53383">
    <property type="entry name" value="PLP-dependent transferases"/>
    <property type="match status" value="1"/>
</dbReference>
<dbReference type="PANTHER" id="PTHR46577:SF2">
    <property type="entry name" value="TRANSCRIPTIONAL REGULATORY PROTEIN"/>
    <property type="match status" value="1"/>
</dbReference>
<dbReference type="SMART" id="SM00345">
    <property type="entry name" value="HTH_GNTR"/>
    <property type="match status" value="1"/>
</dbReference>
<keyword evidence="2" id="KW-0663">Pyridoxal phosphate</keyword>
<dbReference type="PROSITE" id="PS50949">
    <property type="entry name" value="HTH_GNTR"/>
    <property type="match status" value="1"/>
</dbReference>
<dbReference type="PANTHER" id="PTHR46577">
    <property type="entry name" value="HTH-TYPE TRANSCRIPTIONAL REGULATORY PROTEIN GABR"/>
    <property type="match status" value="1"/>
</dbReference>
<dbReference type="InterPro" id="IPR015422">
    <property type="entry name" value="PyrdxlP-dep_Trfase_small"/>
</dbReference>
<organism evidence="7 8">
    <name type="scientific">Rheinheimera marina</name>
    <dbReference type="NCBI Taxonomy" id="1774958"/>
    <lineage>
        <taxon>Bacteria</taxon>
        <taxon>Pseudomonadati</taxon>
        <taxon>Pseudomonadota</taxon>
        <taxon>Gammaproteobacteria</taxon>
        <taxon>Chromatiales</taxon>
        <taxon>Chromatiaceae</taxon>
        <taxon>Rheinheimera</taxon>
    </lineage>
</organism>
<accession>A0ABV9JMT1</accession>
<dbReference type="InterPro" id="IPR036390">
    <property type="entry name" value="WH_DNA-bd_sf"/>
</dbReference>
<name>A0ABV9JMT1_9GAMM</name>
<dbReference type="InterPro" id="IPR051446">
    <property type="entry name" value="HTH_trans_reg/aminotransferase"/>
</dbReference>
<dbReference type="GO" id="GO:0008483">
    <property type="term" value="F:transaminase activity"/>
    <property type="evidence" value="ECO:0007669"/>
    <property type="project" value="UniProtKB-KW"/>
</dbReference>
<keyword evidence="7" id="KW-0808">Transferase</keyword>
<feature type="domain" description="HTH gntR-type" evidence="6">
    <location>
        <begin position="2"/>
        <end position="70"/>
    </location>
</feature>
<evidence type="ECO:0000256" key="2">
    <source>
        <dbReference type="ARBA" id="ARBA00022898"/>
    </source>
</evidence>
<dbReference type="InterPro" id="IPR015424">
    <property type="entry name" value="PyrdxlP-dep_Trfase"/>
</dbReference>
<dbReference type="Gene3D" id="1.10.10.10">
    <property type="entry name" value="Winged helix-like DNA-binding domain superfamily/Winged helix DNA-binding domain"/>
    <property type="match status" value="1"/>
</dbReference>
<comment type="similarity">
    <text evidence="1">In the C-terminal section; belongs to the class-I pyridoxal-phosphate-dependent aminotransferase family.</text>
</comment>
<reference evidence="8" key="1">
    <citation type="journal article" date="2019" name="Int. J. Syst. Evol. Microbiol.">
        <title>The Global Catalogue of Microorganisms (GCM) 10K type strain sequencing project: providing services to taxonomists for standard genome sequencing and annotation.</title>
        <authorList>
            <consortium name="The Broad Institute Genomics Platform"/>
            <consortium name="The Broad Institute Genome Sequencing Center for Infectious Disease"/>
            <person name="Wu L."/>
            <person name="Ma J."/>
        </authorList>
    </citation>
    <scope>NUCLEOTIDE SEQUENCE [LARGE SCALE GENOMIC DNA]</scope>
    <source>
        <strain evidence="8">DT28</strain>
    </source>
</reference>
<dbReference type="Pfam" id="PF00392">
    <property type="entry name" value="GntR"/>
    <property type="match status" value="1"/>
</dbReference>
<proteinExistence type="inferred from homology"/>
<dbReference type="Pfam" id="PF00155">
    <property type="entry name" value="Aminotran_1_2"/>
    <property type="match status" value="1"/>
</dbReference>
<dbReference type="CDD" id="cd07377">
    <property type="entry name" value="WHTH_GntR"/>
    <property type="match status" value="1"/>
</dbReference>
<dbReference type="CDD" id="cd00609">
    <property type="entry name" value="AAT_like"/>
    <property type="match status" value="1"/>
</dbReference>
<dbReference type="InterPro" id="IPR036388">
    <property type="entry name" value="WH-like_DNA-bd_sf"/>
</dbReference>
<comment type="caution">
    <text evidence="7">The sequence shown here is derived from an EMBL/GenBank/DDBJ whole genome shotgun (WGS) entry which is preliminary data.</text>
</comment>
<dbReference type="InterPro" id="IPR015421">
    <property type="entry name" value="PyrdxlP-dep_Trfase_major"/>
</dbReference>
<keyword evidence="4" id="KW-0238">DNA-binding</keyword>
<evidence type="ECO:0000256" key="1">
    <source>
        <dbReference type="ARBA" id="ARBA00005384"/>
    </source>
</evidence>
<keyword evidence="8" id="KW-1185">Reference proteome</keyword>
<gene>
    <name evidence="7" type="ORF">ACFO3I_11210</name>
</gene>
<keyword evidence="7" id="KW-0032">Aminotransferase</keyword>
<evidence type="ECO:0000313" key="8">
    <source>
        <dbReference type="Proteomes" id="UP001595962"/>
    </source>
</evidence>
<dbReference type="SUPFAM" id="SSF46785">
    <property type="entry name" value="Winged helix' DNA-binding domain"/>
    <property type="match status" value="1"/>
</dbReference>
<dbReference type="InterPro" id="IPR004839">
    <property type="entry name" value="Aminotransferase_I/II_large"/>
</dbReference>
<dbReference type="Gene3D" id="3.40.640.10">
    <property type="entry name" value="Type I PLP-dependent aspartate aminotransferase-like (Major domain)"/>
    <property type="match status" value="1"/>
</dbReference>
<dbReference type="InterPro" id="IPR000524">
    <property type="entry name" value="Tscrpt_reg_HTH_GntR"/>
</dbReference>
<evidence type="ECO:0000256" key="4">
    <source>
        <dbReference type="ARBA" id="ARBA00023125"/>
    </source>
</evidence>
<dbReference type="Proteomes" id="UP001595962">
    <property type="component" value="Unassembled WGS sequence"/>
</dbReference>
<keyword evidence="5" id="KW-0804">Transcription</keyword>
<dbReference type="RefSeq" id="WP_377334074.1">
    <property type="nucleotide sequence ID" value="NZ_JBHSGB010000010.1"/>
</dbReference>
<keyword evidence="3" id="KW-0805">Transcription regulation</keyword>
<dbReference type="Gene3D" id="3.90.1150.10">
    <property type="entry name" value="Aspartate Aminotransferase, domain 1"/>
    <property type="match status" value="1"/>
</dbReference>
<sequence length="476" mass="53289">MAFKYQHLTKELRDKINHNWWAAGERLPSIRQLCQSYQASLATVRHALAELEAQGYLEARDRSGYFVRARQRRVPVTADLSPLPGQPQPTAVTLPDLLYDIMQRSAAFDFYPRGPLVQLPQLKTLQQLQTKVTKQLGAAPALQYEEPFGALELRQQLATSYQSHGLTLDAPDLYLTAGCQHALFLALHAICSPGDIVVVEQPGFYGVLQLLQQLQLQVIEVPTDHAGMDISALELVVARWRIKACIVSPSFGTPSGQLMPEERKQRLVELANSNDFALIEDDIYGDLGFYQRPTPLKALDTENRVVLCSSLSKSLSRDLRIGWIAPARWSQQIGRLKLTSQLAGSQGNAIAVARFIAEGHYRRHLQQFRTLLIHHHNQLHQALQQLFLQDPQVQQLGSIDWNSPHGGLSLWLKLPPAIDALQLYNRGLNQGLVLTPGALFTASDQFKNYLRVPFVNPVAGPRLDALQQLKQLILAV</sequence>
<evidence type="ECO:0000256" key="5">
    <source>
        <dbReference type="ARBA" id="ARBA00023163"/>
    </source>
</evidence>
<protein>
    <submittedName>
        <fullName evidence="7">PLP-dependent aminotransferase family protein</fullName>
    </submittedName>
</protein>
<dbReference type="EMBL" id="JBHSGB010000010">
    <property type="protein sequence ID" value="MFC4655582.1"/>
    <property type="molecule type" value="Genomic_DNA"/>
</dbReference>
<evidence type="ECO:0000313" key="7">
    <source>
        <dbReference type="EMBL" id="MFC4655582.1"/>
    </source>
</evidence>